<dbReference type="PANTHER" id="PTHR24346">
    <property type="entry name" value="MAP/MICROTUBULE AFFINITY-REGULATING KINASE"/>
    <property type="match status" value="1"/>
</dbReference>
<evidence type="ECO:0000256" key="3">
    <source>
        <dbReference type="PROSITE-ProRule" id="PRU10141"/>
    </source>
</evidence>
<comment type="similarity">
    <text evidence="4">Belongs to the protein kinase superfamily.</text>
</comment>
<sequence length="297" mass="33889">GLQHSWEQVGTLGKGTFSTVFLGKACFDDEDPALMTVAIKVIKSPHNRDSKKRLESALKRELEILSVLRHPCTPRLLATDFNPDRFCIVLPYCEGGDLFDLAVTHRKQLSPLLIRRIFAEVAIAVAYLHSKNIVHRDIKLENVLVNFHLDKLLAIDVMSFSRPIVTLTDFGLSRTIDPEDPMLVTRCGSEDYVPPELLIGLPYDGRQTDSWALGVLLYAVMESRLPFDPLPTVKSIRAKSRVAHRIARIEWAWYHYADDSVDKWSHNDWDRAKALVGNLLVRREHRFTALQVIDDPW</sequence>
<dbReference type="PROSITE" id="PS50011">
    <property type="entry name" value="PROTEIN_KINASE_DOM"/>
    <property type="match status" value="1"/>
</dbReference>
<evidence type="ECO:0000313" key="7">
    <source>
        <dbReference type="Proteomes" id="UP000094389"/>
    </source>
</evidence>
<dbReference type="EMBL" id="KV453926">
    <property type="protein sequence ID" value="ODV75629.1"/>
    <property type="molecule type" value="Genomic_DNA"/>
</dbReference>
<reference evidence="6 7" key="1">
    <citation type="journal article" date="2016" name="Proc. Natl. Acad. Sci. U.S.A.">
        <title>Comparative genomics of biotechnologically important yeasts.</title>
        <authorList>
            <person name="Riley R."/>
            <person name="Haridas S."/>
            <person name="Wolfe K.H."/>
            <person name="Lopes M.R."/>
            <person name="Hittinger C.T."/>
            <person name="Goeker M."/>
            <person name="Salamov A.A."/>
            <person name="Wisecaver J.H."/>
            <person name="Long T.M."/>
            <person name="Calvey C.H."/>
            <person name="Aerts A.L."/>
            <person name="Barry K.W."/>
            <person name="Choi C."/>
            <person name="Clum A."/>
            <person name="Coughlan A.Y."/>
            <person name="Deshpande S."/>
            <person name="Douglass A.P."/>
            <person name="Hanson S.J."/>
            <person name="Klenk H.-P."/>
            <person name="LaButti K.M."/>
            <person name="Lapidus A."/>
            <person name="Lindquist E.A."/>
            <person name="Lipzen A.M."/>
            <person name="Meier-Kolthoff J.P."/>
            <person name="Ohm R.A."/>
            <person name="Otillar R.P."/>
            <person name="Pangilinan J.L."/>
            <person name="Peng Y."/>
            <person name="Rokas A."/>
            <person name="Rosa C.A."/>
            <person name="Scheuner C."/>
            <person name="Sibirny A.A."/>
            <person name="Slot J.C."/>
            <person name="Stielow J.B."/>
            <person name="Sun H."/>
            <person name="Kurtzman C.P."/>
            <person name="Blackwell M."/>
            <person name="Grigoriev I.V."/>
            <person name="Jeffries T.W."/>
        </authorList>
    </citation>
    <scope>NUCLEOTIDE SEQUENCE [LARGE SCALE GENOMIC DNA]</scope>
    <source>
        <strain evidence="7">ATCC 18201 / CBS 1600 / BCRC 20928 / JCM 3617 / NBRC 0987 / NRRL Y-1542</strain>
    </source>
</reference>
<accession>A0A1E4S802</accession>
<evidence type="ECO:0000259" key="5">
    <source>
        <dbReference type="PROSITE" id="PS50011"/>
    </source>
</evidence>
<gene>
    <name evidence="6" type="ORF">CYBJADRAFT_112031</name>
</gene>
<evidence type="ECO:0000256" key="1">
    <source>
        <dbReference type="ARBA" id="ARBA00022741"/>
    </source>
</evidence>
<dbReference type="InterPro" id="IPR017441">
    <property type="entry name" value="Protein_kinase_ATP_BS"/>
</dbReference>
<evidence type="ECO:0000313" key="6">
    <source>
        <dbReference type="EMBL" id="ODV75629.1"/>
    </source>
</evidence>
<protein>
    <submittedName>
        <fullName evidence="6">Kinase-like protein</fullName>
    </submittedName>
</protein>
<dbReference type="GeneID" id="30986509"/>
<dbReference type="Proteomes" id="UP000094389">
    <property type="component" value="Unassembled WGS sequence"/>
</dbReference>
<keyword evidence="2 3" id="KW-0067">ATP-binding</keyword>
<dbReference type="GO" id="GO:0035556">
    <property type="term" value="P:intracellular signal transduction"/>
    <property type="evidence" value="ECO:0007669"/>
    <property type="project" value="TreeGrafter"/>
</dbReference>
<dbReference type="GO" id="GO:0005524">
    <property type="term" value="F:ATP binding"/>
    <property type="evidence" value="ECO:0007669"/>
    <property type="project" value="UniProtKB-UniRule"/>
</dbReference>
<keyword evidence="4" id="KW-0723">Serine/threonine-protein kinase</keyword>
<keyword evidence="1 3" id="KW-0547">Nucleotide-binding</keyword>
<feature type="non-terminal residue" evidence="6">
    <location>
        <position position="297"/>
    </location>
</feature>
<evidence type="ECO:0000256" key="4">
    <source>
        <dbReference type="RuleBase" id="RU000304"/>
    </source>
</evidence>
<dbReference type="InterPro" id="IPR011009">
    <property type="entry name" value="Kinase-like_dom_sf"/>
</dbReference>
<feature type="domain" description="Protein kinase" evidence="5">
    <location>
        <begin position="6"/>
        <end position="297"/>
    </location>
</feature>
<dbReference type="InterPro" id="IPR000719">
    <property type="entry name" value="Prot_kinase_dom"/>
</dbReference>
<dbReference type="SUPFAM" id="SSF56112">
    <property type="entry name" value="Protein kinase-like (PK-like)"/>
    <property type="match status" value="1"/>
</dbReference>
<dbReference type="PROSITE" id="PS00107">
    <property type="entry name" value="PROTEIN_KINASE_ATP"/>
    <property type="match status" value="1"/>
</dbReference>
<feature type="non-terminal residue" evidence="6">
    <location>
        <position position="1"/>
    </location>
</feature>
<keyword evidence="6" id="KW-0808">Transferase</keyword>
<keyword evidence="7" id="KW-1185">Reference proteome</keyword>
<dbReference type="AlphaFoldDB" id="A0A1E4S802"/>
<evidence type="ECO:0000256" key="2">
    <source>
        <dbReference type="ARBA" id="ARBA00022840"/>
    </source>
</evidence>
<dbReference type="GO" id="GO:0005737">
    <property type="term" value="C:cytoplasm"/>
    <property type="evidence" value="ECO:0007669"/>
    <property type="project" value="TreeGrafter"/>
</dbReference>
<dbReference type="PROSITE" id="PS00108">
    <property type="entry name" value="PROTEIN_KINASE_ST"/>
    <property type="match status" value="1"/>
</dbReference>
<dbReference type="Gene3D" id="1.10.510.10">
    <property type="entry name" value="Transferase(Phosphotransferase) domain 1"/>
    <property type="match status" value="1"/>
</dbReference>
<name>A0A1E4S802_CYBJN</name>
<dbReference type="PANTHER" id="PTHR24346:SF75">
    <property type="entry name" value="AURORA KINASE"/>
    <property type="match status" value="1"/>
</dbReference>
<dbReference type="Pfam" id="PF00069">
    <property type="entry name" value="Pkinase"/>
    <property type="match status" value="1"/>
</dbReference>
<dbReference type="InterPro" id="IPR008271">
    <property type="entry name" value="Ser/Thr_kinase_AS"/>
</dbReference>
<dbReference type="OrthoDB" id="410920at2759"/>
<keyword evidence="6" id="KW-0418">Kinase</keyword>
<feature type="binding site" evidence="3">
    <location>
        <position position="40"/>
    </location>
    <ligand>
        <name>ATP</name>
        <dbReference type="ChEBI" id="CHEBI:30616"/>
    </ligand>
</feature>
<dbReference type="SMART" id="SM00220">
    <property type="entry name" value="S_TKc"/>
    <property type="match status" value="1"/>
</dbReference>
<dbReference type="OMA" id="CEYVANG"/>
<proteinExistence type="inferred from homology"/>
<dbReference type="STRING" id="983966.A0A1E4S802"/>
<organism evidence="6 7">
    <name type="scientific">Cyberlindnera jadinii (strain ATCC 18201 / CBS 1600 / BCRC 20928 / JCM 3617 / NBRC 0987 / NRRL Y-1542)</name>
    <name type="common">Torula yeast</name>
    <name type="synonym">Candida utilis</name>
    <dbReference type="NCBI Taxonomy" id="983966"/>
    <lineage>
        <taxon>Eukaryota</taxon>
        <taxon>Fungi</taxon>
        <taxon>Dikarya</taxon>
        <taxon>Ascomycota</taxon>
        <taxon>Saccharomycotina</taxon>
        <taxon>Saccharomycetes</taxon>
        <taxon>Phaffomycetales</taxon>
        <taxon>Phaffomycetaceae</taxon>
        <taxon>Cyberlindnera</taxon>
    </lineage>
</organism>
<dbReference type="GO" id="GO:0004674">
    <property type="term" value="F:protein serine/threonine kinase activity"/>
    <property type="evidence" value="ECO:0007669"/>
    <property type="project" value="UniProtKB-KW"/>
</dbReference>
<dbReference type="RefSeq" id="XP_020072668.1">
    <property type="nucleotide sequence ID" value="XM_020212113.1"/>
</dbReference>